<protein>
    <submittedName>
        <fullName evidence="2">HECT-like ubiquitin-conjugating enzyme-binding-domain-containing protein</fullName>
    </submittedName>
</protein>
<dbReference type="EMBL" id="JAEVFJ010000008">
    <property type="protein sequence ID" value="KAH8102979.1"/>
    <property type="molecule type" value="Genomic_DNA"/>
</dbReference>
<dbReference type="GO" id="GO:0051865">
    <property type="term" value="P:protein autoubiquitination"/>
    <property type="evidence" value="ECO:0007669"/>
    <property type="project" value="TreeGrafter"/>
</dbReference>
<dbReference type="PANTHER" id="PTHR31531:SF2">
    <property type="entry name" value="E3 UBIQUITIN-PROTEIN LIGASE E3D"/>
    <property type="match status" value="1"/>
</dbReference>
<gene>
    <name evidence="2" type="ORF">BXZ70DRAFT_889752</name>
</gene>
<dbReference type="Pfam" id="PF09814">
    <property type="entry name" value="HECT_2"/>
    <property type="match status" value="1"/>
</dbReference>
<feature type="region of interest" description="Disordered" evidence="1">
    <location>
        <begin position="190"/>
        <end position="246"/>
    </location>
</feature>
<feature type="compositionally biased region" description="Basic and acidic residues" evidence="1">
    <location>
        <begin position="223"/>
        <end position="235"/>
    </location>
</feature>
<evidence type="ECO:0000256" key="1">
    <source>
        <dbReference type="SAM" id="MobiDB-lite"/>
    </source>
</evidence>
<dbReference type="GO" id="GO:0005829">
    <property type="term" value="C:cytosol"/>
    <property type="evidence" value="ECO:0007669"/>
    <property type="project" value="TreeGrafter"/>
</dbReference>
<sequence length="916" mass="102032">MLRSGRNQGELLPSIIHLRASCLTTLNDLLSSASKPGEHSTITTPTHELSDGVEDAAVLQQLRIRVDDIAPTLGARDAELARSLLALLTHFHMMSSLHSSSAAPGPSRRVSMLNHAPSPEAMASSSSDPLNHLRRHLSDFQIERSHRGELSPPEGSRTPVLTVQTALLWSQIDEQLETVLSLCRSSFDGVSDNHLPPQYDPSDYEHGYEAEGLPQYDPGDYDFLDRRSKSLDKNSDAPVSPTVPHASEKMRMDLEAVTQAIDRLYEVAPQLHNQRVELKKTKLDQMEKARKEGKSKQREGPPDERELEHMLELLGKAAGRKMLDQSVVINEDAMRSKMARIRERDRVQRSAFVEHLVRHSVAGRLDSQDATFPVSPAPRSATAAKLQDPNALLSLPEFIREAVPQAVSERMHMNERITLPEFFKEPVPEHIARPPRHSRFQSVSIAHDVSSASSSQSTEMSRSLSAPPLAWLLSNSSSRAASPAKTAKTTRPGSSHASLDVIYVAEYHESLQHVLVFLTIPGASASPQSTVEAEVLLREDDDLPRLIVRCGVNTSSPLELPARVNLGKKDIRLVGENHYEVKLQTPAPPNRSRPGTPHSPSPELDSPAIMDATYFMTTNPTSLVCTSCSLPLVQASCITSYRDLPSEHWAELVDAWMCHADMKLHEQVKKNSKDGFWPGDGEVLVGGSYALLRGDAVVKGNLCESQRDEQVRFFDLPVCMRYFFACGEQDGDEWTRVRCMCGAVVGRCQEHVYEGSSNPVSVYRLIKYSFRPVSPSMEPVRVPLSAFVVEDMNEFVQAHATYRFVIVDEEEDRPRILIWLFKPNMRLSYTTPSQYTIPKSGSIRAAKILFKLLGPSITSDLSTILNKYPGFPQAEHLYYPIDICRRIAGVLKESNKAYPESMRTMTGLDVGWLQRA</sequence>
<dbReference type="Proteomes" id="UP000813824">
    <property type="component" value="Unassembled WGS sequence"/>
</dbReference>
<dbReference type="PANTHER" id="PTHR31531">
    <property type="entry name" value="E3 UBIQUITIN-PROTEIN LIGASE E3D FAMILY MEMBER"/>
    <property type="match status" value="1"/>
</dbReference>
<comment type="caution">
    <text evidence="2">The sequence shown here is derived from an EMBL/GenBank/DDBJ whole genome shotgun (WGS) entry which is preliminary data.</text>
</comment>
<accession>A0A8K0UTD8</accession>
<evidence type="ECO:0000313" key="2">
    <source>
        <dbReference type="EMBL" id="KAH8102979.1"/>
    </source>
</evidence>
<dbReference type="GO" id="GO:0043161">
    <property type="term" value="P:proteasome-mediated ubiquitin-dependent protein catabolic process"/>
    <property type="evidence" value="ECO:0007669"/>
    <property type="project" value="TreeGrafter"/>
</dbReference>
<name>A0A8K0UTD8_9AGAR</name>
<dbReference type="OrthoDB" id="66510at2759"/>
<dbReference type="GO" id="GO:0005634">
    <property type="term" value="C:nucleus"/>
    <property type="evidence" value="ECO:0007669"/>
    <property type="project" value="TreeGrafter"/>
</dbReference>
<dbReference type="GO" id="GO:0006513">
    <property type="term" value="P:protein monoubiquitination"/>
    <property type="evidence" value="ECO:0007669"/>
    <property type="project" value="TreeGrafter"/>
</dbReference>
<reference evidence="2" key="1">
    <citation type="journal article" date="2021" name="New Phytol.">
        <title>Evolutionary innovations through gain and loss of genes in the ectomycorrhizal Boletales.</title>
        <authorList>
            <person name="Wu G."/>
            <person name="Miyauchi S."/>
            <person name="Morin E."/>
            <person name="Kuo A."/>
            <person name="Drula E."/>
            <person name="Varga T."/>
            <person name="Kohler A."/>
            <person name="Feng B."/>
            <person name="Cao Y."/>
            <person name="Lipzen A."/>
            <person name="Daum C."/>
            <person name="Hundley H."/>
            <person name="Pangilinan J."/>
            <person name="Johnson J."/>
            <person name="Barry K."/>
            <person name="LaButti K."/>
            <person name="Ng V."/>
            <person name="Ahrendt S."/>
            <person name="Min B."/>
            <person name="Choi I.G."/>
            <person name="Park H."/>
            <person name="Plett J.M."/>
            <person name="Magnuson J."/>
            <person name="Spatafora J.W."/>
            <person name="Nagy L.G."/>
            <person name="Henrissat B."/>
            <person name="Grigoriev I.V."/>
            <person name="Yang Z.L."/>
            <person name="Xu J."/>
            <person name="Martin F.M."/>
        </authorList>
    </citation>
    <scope>NUCLEOTIDE SEQUENCE</scope>
    <source>
        <strain evidence="2">KKN 215</strain>
    </source>
</reference>
<dbReference type="GO" id="GO:0000209">
    <property type="term" value="P:protein polyubiquitination"/>
    <property type="evidence" value="ECO:0007669"/>
    <property type="project" value="TreeGrafter"/>
</dbReference>
<dbReference type="GO" id="GO:0030332">
    <property type="term" value="F:cyclin binding"/>
    <property type="evidence" value="ECO:0007669"/>
    <property type="project" value="TreeGrafter"/>
</dbReference>
<dbReference type="AlphaFoldDB" id="A0A8K0UTD8"/>
<keyword evidence="3" id="KW-1185">Reference proteome</keyword>
<organism evidence="2 3">
    <name type="scientific">Cristinia sonorae</name>
    <dbReference type="NCBI Taxonomy" id="1940300"/>
    <lineage>
        <taxon>Eukaryota</taxon>
        <taxon>Fungi</taxon>
        <taxon>Dikarya</taxon>
        <taxon>Basidiomycota</taxon>
        <taxon>Agaricomycotina</taxon>
        <taxon>Agaricomycetes</taxon>
        <taxon>Agaricomycetidae</taxon>
        <taxon>Agaricales</taxon>
        <taxon>Pleurotineae</taxon>
        <taxon>Stephanosporaceae</taxon>
        <taxon>Cristinia</taxon>
    </lineage>
</organism>
<evidence type="ECO:0000313" key="3">
    <source>
        <dbReference type="Proteomes" id="UP000813824"/>
    </source>
</evidence>
<dbReference type="GO" id="GO:0061630">
    <property type="term" value="F:ubiquitin protein ligase activity"/>
    <property type="evidence" value="ECO:0007669"/>
    <property type="project" value="TreeGrafter"/>
</dbReference>
<proteinExistence type="predicted"/>
<feature type="region of interest" description="Disordered" evidence="1">
    <location>
        <begin position="276"/>
        <end position="305"/>
    </location>
</feature>
<feature type="region of interest" description="Disordered" evidence="1">
    <location>
        <begin position="582"/>
        <end position="607"/>
    </location>
</feature>
<dbReference type="GO" id="GO:0031624">
    <property type="term" value="F:ubiquitin conjugating enzyme binding"/>
    <property type="evidence" value="ECO:0007669"/>
    <property type="project" value="TreeGrafter"/>
</dbReference>
<dbReference type="InterPro" id="IPR019193">
    <property type="entry name" value="UBQ-conj_enz_E2-bd_prot"/>
</dbReference>
<dbReference type="GO" id="GO:0000151">
    <property type="term" value="C:ubiquitin ligase complex"/>
    <property type="evidence" value="ECO:0007669"/>
    <property type="project" value="TreeGrafter"/>
</dbReference>